<dbReference type="EMBL" id="JAUPFM010000018">
    <property type="protein sequence ID" value="KAK2822359.1"/>
    <property type="molecule type" value="Genomic_DNA"/>
</dbReference>
<reference evidence="1" key="1">
    <citation type="submission" date="2023-07" db="EMBL/GenBank/DDBJ databases">
        <title>Chromosome-level Genome Assembly of Striped Snakehead (Channa striata).</title>
        <authorList>
            <person name="Liu H."/>
        </authorList>
    </citation>
    <scope>NUCLEOTIDE SEQUENCE</scope>
    <source>
        <strain evidence="1">Gz</strain>
        <tissue evidence="1">Muscle</tissue>
    </source>
</reference>
<protein>
    <submittedName>
        <fullName evidence="1">Uncharacterized protein</fullName>
    </submittedName>
</protein>
<accession>A0AA88LPR2</accession>
<gene>
    <name evidence="1" type="ORF">Q5P01_022424</name>
</gene>
<evidence type="ECO:0000313" key="1">
    <source>
        <dbReference type="EMBL" id="KAK2822359.1"/>
    </source>
</evidence>
<evidence type="ECO:0000313" key="2">
    <source>
        <dbReference type="Proteomes" id="UP001187415"/>
    </source>
</evidence>
<dbReference type="Proteomes" id="UP001187415">
    <property type="component" value="Unassembled WGS sequence"/>
</dbReference>
<sequence>MLSTVQKGRKLHTSASSNPRLWTQKIYAHINHHTHSSLCSHILVHTHTHCEHSEGLLSAANKKENQE</sequence>
<name>A0AA88LPR2_CHASR</name>
<keyword evidence="2" id="KW-1185">Reference proteome</keyword>
<proteinExistence type="predicted"/>
<comment type="caution">
    <text evidence="1">The sequence shown here is derived from an EMBL/GenBank/DDBJ whole genome shotgun (WGS) entry which is preliminary data.</text>
</comment>
<dbReference type="AlphaFoldDB" id="A0AA88LPR2"/>
<organism evidence="1 2">
    <name type="scientific">Channa striata</name>
    <name type="common">Snakehead murrel</name>
    <name type="synonym">Ophicephalus striatus</name>
    <dbReference type="NCBI Taxonomy" id="64152"/>
    <lineage>
        <taxon>Eukaryota</taxon>
        <taxon>Metazoa</taxon>
        <taxon>Chordata</taxon>
        <taxon>Craniata</taxon>
        <taxon>Vertebrata</taxon>
        <taxon>Euteleostomi</taxon>
        <taxon>Actinopterygii</taxon>
        <taxon>Neopterygii</taxon>
        <taxon>Teleostei</taxon>
        <taxon>Neoteleostei</taxon>
        <taxon>Acanthomorphata</taxon>
        <taxon>Anabantaria</taxon>
        <taxon>Anabantiformes</taxon>
        <taxon>Channoidei</taxon>
        <taxon>Channidae</taxon>
        <taxon>Channa</taxon>
    </lineage>
</organism>